<protein>
    <submittedName>
        <fullName evidence="1">Uncharacterized protein</fullName>
    </submittedName>
</protein>
<organism evidence="1 2">
    <name type="scientific">Clostridium estertheticum</name>
    <dbReference type="NCBI Taxonomy" id="238834"/>
    <lineage>
        <taxon>Bacteria</taxon>
        <taxon>Bacillati</taxon>
        <taxon>Bacillota</taxon>
        <taxon>Clostridia</taxon>
        <taxon>Eubacteriales</taxon>
        <taxon>Clostridiaceae</taxon>
        <taxon>Clostridium</taxon>
    </lineage>
</organism>
<sequence length="121" mass="14253">MDENSIYDVWNYNKENSENLQNQISKVMEIVNNNFTEIITSSFKEGYKFGESYARKDENITLKAKICSKFFSKSKLTNEEIYNIIGFGEEKWKSYISEFRSKFEEGLKAGKLEIKIDDDKK</sequence>
<gene>
    <name evidence="1" type="ORF">HLQ16_19720</name>
</gene>
<comment type="caution">
    <text evidence="1">The sequence shown here is derived from an EMBL/GenBank/DDBJ whole genome shotgun (WGS) entry which is preliminary data.</text>
</comment>
<dbReference type="Proteomes" id="UP000531659">
    <property type="component" value="Unassembled WGS sequence"/>
</dbReference>
<evidence type="ECO:0000313" key="2">
    <source>
        <dbReference type="Proteomes" id="UP000531659"/>
    </source>
</evidence>
<dbReference type="RefSeq" id="WP_171298733.1">
    <property type="nucleotide sequence ID" value="NZ_CP087098.1"/>
</dbReference>
<evidence type="ECO:0000313" key="1">
    <source>
        <dbReference type="EMBL" id="NNU78144.1"/>
    </source>
</evidence>
<dbReference type="EMBL" id="JABEYB010000019">
    <property type="protein sequence ID" value="NNU78144.1"/>
    <property type="molecule type" value="Genomic_DNA"/>
</dbReference>
<name>A0A7Y3SZB4_9CLOT</name>
<dbReference type="AlphaFoldDB" id="A0A7Y3SZB4"/>
<proteinExistence type="predicted"/>
<accession>A0A7Y3SZB4</accession>
<reference evidence="1 2" key="1">
    <citation type="submission" date="2020-05" db="EMBL/GenBank/DDBJ databases">
        <title>Complete genome of Clostridium estertheticum subspecies estertheticum, isolated from Vacuum packed lamb meat from New Zealand imported to Switzerland.</title>
        <authorList>
            <person name="Wambui J."/>
            <person name="Stevens M.J.A."/>
            <person name="Stephan R."/>
        </authorList>
    </citation>
    <scope>NUCLEOTIDE SEQUENCE [LARGE SCALE GENOMIC DNA]</scope>
    <source>
        <strain evidence="1 2">CEST001</strain>
    </source>
</reference>